<organism evidence="2">
    <name type="scientific">Tanacetum cinerariifolium</name>
    <name type="common">Dalmatian daisy</name>
    <name type="synonym">Chrysanthemum cinerariifolium</name>
    <dbReference type="NCBI Taxonomy" id="118510"/>
    <lineage>
        <taxon>Eukaryota</taxon>
        <taxon>Viridiplantae</taxon>
        <taxon>Streptophyta</taxon>
        <taxon>Embryophyta</taxon>
        <taxon>Tracheophyta</taxon>
        <taxon>Spermatophyta</taxon>
        <taxon>Magnoliopsida</taxon>
        <taxon>eudicotyledons</taxon>
        <taxon>Gunneridae</taxon>
        <taxon>Pentapetalae</taxon>
        <taxon>asterids</taxon>
        <taxon>campanulids</taxon>
        <taxon>Asterales</taxon>
        <taxon>Asteraceae</taxon>
        <taxon>Asteroideae</taxon>
        <taxon>Anthemideae</taxon>
        <taxon>Anthemidinae</taxon>
        <taxon>Tanacetum</taxon>
    </lineage>
</organism>
<feature type="compositionally biased region" description="Basic and acidic residues" evidence="1">
    <location>
        <begin position="1"/>
        <end position="30"/>
    </location>
</feature>
<comment type="caution">
    <text evidence="2">The sequence shown here is derived from an EMBL/GenBank/DDBJ whole genome shotgun (WGS) entry which is preliminary data.</text>
</comment>
<feature type="compositionally biased region" description="Basic and acidic residues" evidence="1">
    <location>
        <begin position="37"/>
        <end position="66"/>
    </location>
</feature>
<reference evidence="2" key="1">
    <citation type="journal article" date="2019" name="Sci. Rep.">
        <title>Draft genome of Tanacetum cinerariifolium, the natural source of mosquito coil.</title>
        <authorList>
            <person name="Yamashiro T."/>
            <person name="Shiraishi A."/>
            <person name="Satake H."/>
            <person name="Nakayama K."/>
        </authorList>
    </citation>
    <scope>NUCLEOTIDE SEQUENCE</scope>
</reference>
<gene>
    <name evidence="2" type="ORF">Tci_053320</name>
</gene>
<evidence type="ECO:0000256" key="1">
    <source>
        <dbReference type="SAM" id="MobiDB-lite"/>
    </source>
</evidence>
<protein>
    <submittedName>
        <fullName evidence="2">Uncharacterized protein</fullName>
    </submittedName>
</protein>
<evidence type="ECO:0000313" key="2">
    <source>
        <dbReference type="EMBL" id="GEU81342.1"/>
    </source>
</evidence>
<dbReference type="EMBL" id="BKCJ010008259">
    <property type="protein sequence ID" value="GEU81342.1"/>
    <property type="molecule type" value="Genomic_DNA"/>
</dbReference>
<feature type="region of interest" description="Disordered" evidence="1">
    <location>
        <begin position="1"/>
        <end position="66"/>
    </location>
</feature>
<accession>A0A6L2N8B9</accession>
<sequence length="102" mass="11576">MNAAKPKADKIVTQESEHELVEESTKKDEAETAQESNLKRDGDELKQERSKKQNVKDNKESEELKEIIPGNGDNVTIDAIPSSVRYSTIDLKGREEKLYPNF</sequence>
<name>A0A6L2N8B9_TANCI</name>
<proteinExistence type="predicted"/>
<dbReference type="AlphaFoldDB" id="A0A6L2N8B9"/>